<reference evidence="1 2" key="1">
    <citation type="submission" date="2018-02" db="EMBL/GenBank/DDBJ databases">
        <title>Comparative genomes isolates from brazilian mangrove.</title>
        <authorList>
            <person name="Araujo J.E."/>
            <person name="Taketani R.G."/>
            <person name="Silva M.C.P."/>
            <person name="Loureco M.V."/>
            <person name="Andreote F.D."/>
        </authorList>
    </citation>
    <scope>NUCLEOTIDE SEQUENCE [LARGE SCALE GENOMIC DNA]</scope>
    <source>
        <strain evidence="1 2">Nap-Phe MGV</strain>
    </source>
</reference>
<accession>A0A2S8GBB3</accession>
<evidence type="ECO:0000313" key="2">
    <source>
        <dbReference type="Proteomes" id="UP000237819"/>
    </source>
</evidence>
<sequence length="179" mass="21193">MNEVSQEFVYLPLPEEESFLRYLFRMCIFCSLVSDAEGFSLHLLDDYFATLVWKRLSIGDVGCACGDLVSAKTWEETSFANIATDLPIPTDAENGEGRLILYFAAERREMRTRRFGHEIYFEFDKATNPETPPRCYNFLENPATGERILWQCNREQIVRYFEDVPDMRKWWQIWKSTRR</sequence>
<gene>
    <name evidence="1" type="ORF">C5Y93_30220</name>
</gene>
<protein>
    <submittedName>
        <fullName evidence="1">Uncharacterized protein</fullName>
    </submittedName>
</protein>
<dbReference type="Proteomes" id="UP000237819">
    <property type="component" value="Unassembled WGS sequence"/>
</dbReference>
<organism evidence="1 2">
    <name type="scientific">Blastopirellula marina</name>
    <dbReference type="NCBI Taxonomy" id="124"/>
    <lineage>
        <taxon>Bacteria</taxon>
        <taxon>Pseudomonadati</taxon>
        <taxon>Planctomycetota</taxon>
        <taxon>Planctomycetia</taxon>
        <taxon>Pirellulales</taxon>
        <taxon>Pirellulaceae</taxon>
        <taxon>Blastopirellula</taxon>
    </lineage>
</organism>
<dbReference type="AlphaFoldDB" id="A0A2S8GBB3"/>
<proteinExistence type="predicted"/>
<dbReference type="EMBL" id="PUHZ01000026">
    <property type="protein sequence ID" value="PQO41394.1"/>
    <property type="molecule type" value="Genomic_DNA"/>
</dbReference>
<comment type="caution">
    <text evidence="1">The sequence shown here is derived from an EMBL/GenBank/DDBJ whole genome shotgun (WGS) entry which is preliminary data.</text>
</comment>
<name>A0A2S8GBB3_9BACT</name>
<dbReference type="RefSeq" id="WP_105339218.1">
    <property type="nucleotide sequence ID" value="NZ_PUHZ01000026.1"/>
</dbReference>
<evidence type="ECO:0000313" key="1">
    <source>
        <dbReference type="EMBL" id="PQO41394.1"/>
    </source>
</evidence>